<dbReference type="RefSeq" id="WP_282733701.1">
    <property type="nucleotide sequence ID" value="NZ_JASCQP010000005.1"/>
</dbReference>
<evidence type="ECO:0000313" key="1">
    <source>
        <dbReference type="EMBL" id="MDI5889653.1"/>
    </source>
</evidence>
<comment type="caution">
    <text evidence="1">The sequence shown here is derived from an EMBL/GenBank/DDBJ whole genome shotgun (WGS) entry which is preliminary data.</text>
</comment>
<reference evidence="1 2" key="1">
    <citation type="submission" date="2023-04" db="EMBL/GenBank/DDBJ databases">
        <title>Halomonas strains isolated from rhizosphere soil.</title>
        <authorList>
            <person name="Xu L."/>
            <person name="Sun J.-Q."/>
        </authorList>
    </citation>
    <scope>NUCLEOTIDE SEQUENCE [LARGE SCALE GENOMIC DNA]</scope>
    <source>
        <strain evidence="1 2">LR5S20</strain>
    </source>
</reference>
<proteinExistence type="predicted"/>
<organism evidence="1 2">
    <name type="scientific">Halomonas rhizosphaerae</name>
    <dbReference type="NCBI Taxonomy" id="3043296"/>
    <lineage>
        <taxon>Bacteria</taxon>
        <taxon>Pseudomonadati</taxon>
        <taxon>Pseudomonadota</taxon>
        <taxon>Gammaproteobacteria</taxon>
        <taxon>Oceanospirillales</taxon>
        <taxon>Halomonadaceae</taxon>
        <taxon>Halomonas</taxon>
    </lineage>
</organism>
<gene>
    <name evidence="1" type="ORF">QLQ83_00900</name>
</gene>
<accession>A0ABT6UWL2</accession>
<dbReference type="EMBL" id="JASCQP010000005">
    <property type="protein sequence ID" value="MDI5889653.1"/>
    <property type="molecule type" value="Genomic_DNA"/>
</dbReference>
<dbReference type="Proteomes" id="UP001225957">
    <property type="component" value="Unassembled WGS sequence"/>
</dbReference>
<keyword evidence="2" id="KW-1185">Reference proteome</keyword>
<sequence length="40" mass="4107">MMENNATNGLTLAPGPVVVLATSVLAGMPTNKMSELHPAQ</sequence>
<name>A0ABT6UWL2_9GAMM</name>
<evidence type="ECO:0000313" key="2">
    <source>
        <dbReference type="Proteomes" id="UP001225957"/>
    </source>
</evidence>
<protein>
    <submittedName>
        <fullName evidence="1">Uncharacterized protein</fullName>
    </submittedName>
</protein>